<feature type="compositionally biased region" description="Low complexity" evidence="1">
    <location>
        <begin position="534"/>
        <end position="554"/>
    </location>
</feature>
<feature type="compositionally biased region" description="Pro residues" evidence="1">
    <location>
        <begin position="6920"/>
        <end position="6929"/>
    </location>
</feature>
<feature type="compositionally biased region" description="Polar residues" evidence="1">
    <location>
        <begin position="615"/>
        <end position="627"/>
    </location>
</feature>
<dbReference type="Pfam" id="PF06259">
    <property type="entry name" value="Abhydrolase_8"/>
    <property type="match status" value="7"/>
</dbReference>
<dbReference type="SUPFAM" id="SSF55729">
    <property type="entry name" value="Acyl-CoA N-acyltransferases (Nat)"/>
    <property type="match status" value="1"/>
</dbReference>
<feature type="compositionally biased region" description="Low complexity" evidence="1">
    <location>
        <begin position="510"/>
        <end position="525"/>
    </location>
</feature>
<feature type="domain" description="N-acetyltransferase" evidence="2">
    <location>
        <begin position="6376"/>
        <end position="6519"/>
    </location>
</feature>
<organism evidence="4 5">
    <name type="scientific">Mycolicibacterium setense</name>
    <dbReference type="NCBI Taxonomy" id="431269"/>
    <lineage>
        <taxon>Bacteria</taxon>
        <taxon>Bacillati</taxon>
        <taxon>Actinomycetota</taxon>
        <taxon>Actinomycetes</taxon>
        <taxon>Mycobacteriales</taxon>
        <taxon>Mycobacteriaceae</taxon>
        <taxon>Mycolicibacterium</taxon>
    </lineage>
</organism>
<feature type="region of interest" description="Disordered" evidence="1">
    <location>
        <begin position="6903"/>
        <end position="6944"/>
    </location>
</feature>
<feature type="compositionally biased region" description="Low complexity" evidence="1">
    <location>
        <begin position="3617"/>
        <end position="3627"/>
    </location>
</feature>
<dbReference type="CDD" id="cd08582">
    <property type="entry name" value="GDPD_like_2"/>
    <property type="match status" value="1"/>
</dbReference>
<evidence type="ECO:0000259" key="3">
    <source>
        <dbReference type="PROSITE" id="PS51704"/>
    </source>
</evidence>
<feature type="domain" description="GP-PDE" evidence="3">
    <location>
        <begin position="3374"/>
        <end position="3609"/>
    </location>
</feature>
<evidence type="ECO:0000313" key="5">
    <source>
        <dbReference type="Proteomes" id="UP000031004"/>
    </source>
</evidence>
<proteinExistence type="predicted"/>
<feature type="compositionally biased region" description="Basic and acidic residues" evidence="1">
    <location>
        <begin position="1591"/>
        <end position="1605"/>
    </location>
</feature>
<sequence>MDIQIPPELQWVSYLAGGEWPQGSETRTRRIGEHYQAAAEALQELIPDLSRVRGETMSVLFGETAEAAEKQFAMLFDGDYTVDKLAEGISGMGEGATNFSSEIEYSKLSIIVGLALAAAEISYSLAMSSPTLGASTAAIPVIETTTIAWIRALVAWAIRRIGEKMAELLTRTMMKRLLHEGFKESGQELAQGLLQEGIVQGIQANNGHADFRWDRFKQTAIASTVGGGAGGMTAVPMMHGMGHVSRNRITAGAKGAVTMFTAGVTGNVAGTLSVGGEFDTLSILASSTSTSLGGMGGLGRGNQTQQTDHTNPAGLPGPDAPNVGLRGPDPDGKLDTGQQDSDDSKTDSGRTPQNDSTGQSAAPAKAGLGRGGGSQTNNTTPQADSKPSSRNGERHNGVDESTDQESDETPDQADAETDTDTDAETQHAPADRDDQQHSPNPQPDNGDTADIPADEPAHTATLSPDQEVANPPAHAATTDVPQAAVAAEPVSVDPGQQVEGAHVAPEVAEAPQATADPVQPQQAPVPEAPEQHGPPVVAAPSSSTTTVSPATAPTTPTPTPPPTPPTTPTTAEPATKPAAAKPDSKPTEPRQAPSTAQPAGAESQAAGLPAARVQETAQNTKQNTAQDSGADVAPANTDSEVTETGGPRRGDQNCVFDAADDLSSHFRKQFQVDGQPTATGMPARALYQAVGSRADFATYAEIEATLRGMEPGSAAVITSAWAGDGQRQGGHAYVAVFDGKDVYLLHRGERQGWPPSWGQSAVSTTAVGYLDAQGNPVNELGTRPDDLDAAIAVGDVQGTGDQAPGEQWRDVTPQSQIADEALAKRVPPVDAGDLRNPLGLMESADARARANAAWWAGLSGPEQRALIDVHPQHIGNAEGIPPGARHEANTQLLEAQRAQLKSLRGDGHRLTRAQSKMLARLDRIHSSFADAQARAQDAGVDAPMLLAFDASEFGGHGRAVVSFGDPYRADSVSWHVPGQGTTIDRIGACMDGALDHLQATLQANPRQSVASIAWLGYDAPSGWSSWRVAGHGSAREGGAVLYSDIRGFNAARDTWAGDGSHFTDNHIFAHGYGTTAVSYAGRDGRLANDIRTVTLTDSPGAGPVRRAAEFGIGADNVYVASTSRDVPAVLAGRTPVAELSIGVDPWAESFGANRETHPQLEPPSETDVPALEPTTPAVQSTREIADEALAQRDPSVSAKDVVNPLGVAEDARTRAEANVRWWSGLSEDQRDALVKTYPAQIGNSEGIPPATRDLANRTALRIAREHVQHKLDRGEKLTKREKNHLLRMNRLDTALRTMGREAADAGIDPPLVLAFDPPAFGGDGRAVVSFGADPYLADSVSWLVPGFATTIDKLEGNMRNALNHLQSTLQENPTLAATSIAWIGYDAPNGAATGRVVGPGLARQGAEILYSDIRAFNAARDTAAGDGSHFRDNHIFAHSYGSTTASYAGRNGRLADDIRTVTLLGSPGAGPMRNASEFGIGNRNVFVASSSLDPVTGLGGRVPGQDGRFAGRGLGMDPAMKEFEAVRITAQFPASMNDGGSVGTHRSYYRYMDGDADPRVRTESLANFGRIAAGHPERLHQERHRTVVDGRTVDPAEGRALRLDSDNQSDQPGERRPWNPRWHPAEVEPSAAQVAADQALGQRIPPVGINELVTPLGDEPQAVARAQANAAWWSGLNEQQRSDLITAYPYQIGNAEGIPAADRDTANRRVLQRYLDQAAGIQAQIDAGNSPNSTQLDFLLRVNRLEHALQRAQVAAQQAGVGDPFILAFDPPAFGGDGRVLVSFGTDPYVADSVSWYVPGMGAQINKLDYLMHCALNILQSTRTESPSLSAASIAWLGYDAPNNSGTVRVGSTALAEAGGDILHADISAFNATRDAFAGDGSHFTGNHLFGHSYGSTTTCYAGRDGRLAEHVSTVTLLGSPGAGPLQQASDFGIDPRNVFVASSSRDFVTGLGGRTADSTGRLGRGLGTDPAMDTFGAQRVRAEFPASMDRKDTTATHNAYFDFQETDGPGTRQWLVTPANAVPSESLANLGRIASGHTERLDHETHRSMQERPGRLFGTRRATVEPAANRSDNQGRNWWNPRWRDGDIEVEPQHAVTEPNWTSSSSPTPHAATKAVADAALSQRIPPAGAADLVNPLGRAGEATARAEANAQWWAGLNDTQRQALINTYPARIGNAEGIPPVARDAANRLAIKRFQEHVQSMIDRGVRPGKNDLANLLRVNRLDAALQAAAANATQAGVGGPMVLSLDPFEFGGDGRAVVSFGADPYQADSVSWLVPGFATTVDKLEGNMRNALNHVRSTVRENPTLAATSIAWIGYDAPNGMASGRVLSPKLARAGAEILYSDIRAFNVARNTLAADGSEFTGNHVFGHSYGSTTVSYAGIGGRLKNDIRTVTLLGSPGAGPMHHAGQFGLGDGNVFVASSSKDPVTGFGGRRAEQDGRFAGRGLGMDPAMDEFGAVRVTSEFPAAVNTPSTFGTHKSYHHHVSEGDGAPVRNESLANSGRIAAGRTDRLHHEGYRRVVDGRTVDPAVGRPLRLDDDTQVEHEGPRRPWNPRWRAGEIEPSEARLVADEALDQRIPPLAVDDLVHPLGRESQAVARARNNAAWWSGLSPDQQQALLQEYPHQIGNAEGIPSAVRDSANREMLRQYAERAAAVQARIDAGEKISDRELDFVRRVNRLENAMQRAEVASTQAGEGHPLLLALDPGAFGGDGRALVSFGADPYTADSVSWYVPGLGSQLDKLDYIMHCALNIQQSTRAENPSLASASIAWLGYDAPNDSASARVARPGLARAGGEMLYTDISTFNAVHDAFSGDGSHFTGNHVFGHSYGSTTTGYAGAGGRLAPHITTVTLVGSPGAGPLRSAGDFGIDTRNVFVASSSRDFVTGLGGRTSDSQGRFGIGLGTDPAMDTFGGQRVSAEFPASMDRKDTLTTHNAYFDYLETDGPGTRQWLVTPQHAIRTESLTNFGRIAAGNHNDVHAELHRTVDESGSRTIEPAASRPAMRLDDDPGVMHPTDPHNRNRVPRWTRGNDCAQVLAQEVSTRTGRDIPLDAEPSRRGTRARAMFRAFGTAADFATYAQIEQTLLGRPSGSMAVMASRWSGGQPVGHAYMAVHIDGRVYLFDPHTRQYSGWPPHWGQDAVTQTAVGYLRPNGEPVVKGRWYNQFAAAAIGRVQGLPDGPAHGNTDGRPAAERDTANRNALQHYRDRADHIRTKLDQFGRTTSEERAFLERIDRLDLAVRQADADAARAGLEPPLVLVLDTSAFSGGGHAVISFGADPYHASRVTWHTARGSIEQLGTVTVRALDGLHTSTGAQDSATIAWIGDTSALHRDLAAFHETRRSLGAPGPFTGNHVVTHAPSSTSSASRPNPLSVAAESGAHVVAHRGASHDFPEQTRAAYTEALRQGADALECDVRLTKDGELVLIHDKTVDRTSNGTGRVGDMTLAELQALDFDGHGILTLDEFIQLAKDADRPVTLFIETKHPAQQGLKLEREVVAALERHGLANPGPDQAVRAAVISFYPDALLRVRSAAPNVPTVLLGASARYLAGVVGASAIGPSIETLRNNPELVGAAAARGLATYCWTVNNEADVQFARDLGVDWVATDHPGRTGTLVGEQAGRQEPGTAPTPTEPATDEHVRQIADDALSRRIPPVRPDELRNPMGPAEEAAARATNNARWWSGLTDEQRSAIVETYPQHIGNAEGVSAADRDRANRHVLQQMREQADALQSKADRGERLSGAERKFLRRMDKLDLAIRKADSDAAQAGVDGPLLLAFDPTEFGGDGRAVLSYGADPYTADSVSWHVPGVGSTVDTLLGFNTTSALHHLQAVQQNNPGLSAASIAWVGYDAPSGWSTLRSAGHGMARTGGDILYSDITAFNAARDTLAGDGSHFTGNHVFGYSYGSTTAGYAGQNGRFAGHVRTVSLVGSPGVGPVRTADEFGIGADNVFVASSSRDVVTALGGRTSGSSGRVFGIGLGTDPAMDSFGAVRVTAEPSVSMNRLLTGGTHHTYFLNTEATTNLGRVAAGRTDAITTEQHRTELGRSRHAPLLRTVEPAGDRVGGRRFWNALWRRPPNCAVTVTEELSTLFGRNFGLDATTSRRGVPARALFRAVGADARFATYDEVEAALLGDPTLRVAVLTSQWAGGRQGGHAYLAVKVDGQVQLYDPHTRKYSPWPPHWGQNAVTQTAVGYLQTNGDPVGPMTRDVPLQLDAADAIGKVQGPQHDPEFVQRQAEYRAQDPATRVVDTRYAEPMGDVVDNASDHARGRQLAQDLSGRYGPYRIQLSLDENLTDVVLLTGEIFNGDQKIGTIQRQFNRDPDGTLVAAHTGLVITDENLRGKGFSKSLTSELERFYVRSGIDRIELTTHDKGGFAWARRGYAWDPRTNQLQESLDRVKQSARQLRETVSDEAKAVLDQVVQQLDPSNPRLPEPIDLANLATTAEPDLGQRLLDGTGAVHGRNGVHYVKYLDPASVAPARTGLKGWLQNLFGRSDTSRGAADNCAYGVANELSRIYPGRFDLSIPPSATGVPAWALFQAAQSRSQFATYADIEAELLGRPAGSSAIVVSRWAADGGRQGGHAYLAVTDGRQVQLYDPRTRQYSPWPPHWGESAVDRTAVGYLDQNGDPVHPISDEPVQVSLHAADSVGDVKGHPAADDFLTRQQEYRAQDPTTRRVDSTYAQPLGQIVDSFDTDQVQQLAADLSGVYGPYRVEMFRAVAEEQTGKVIIGGAIISGDEEIGFTQQTYVRDRDGSLVAHQNVVDIPNKAFRGRGFAKAFVAQLDQYYALSGVDRIELRTEQDGGYAWARQGFSWNPDPAKLRASVDNVRSSAVQLRDQVSPEAQALLDDVMRRLDPSRPDLPEPIDLAALATTREPHMGRDLLTNTYWSGVKYVAAADAIAPAVDTRHAEPLGDVISEAMDQERAQRLADDLSGMYGPYRVQFSGEALPNALQLKGEIFSGTRRIGEIDRIFIRDESGNLVAHHNEMTIEDEAFRGKGFSKAFLAAFDQYYTRSGVDRIELLAVRDGAYASARRGFSWDIRADELQESLDSVKAAAQRLLSSVTTEARVVLEEVIGRLEPGHLRLPEPSELANLSADGHPELGRELLRRTSWYGIKYVDEMPGSAADAVGDVQGHPDDREFLARQQEYRAQDPADRAAESRYAEPVGDVVDNASDPQRVDQLAADLSGVYGPFRVELQRVPDEATGIAGRIMSAGKQIGMIYWSYNRDAAGNLVAEHGMIEITSPSHRGKGFSKALAEQLEPLYARSGVERIEMVAAWDGAYAWASWGFSWAPDPVKLRESLDSIRSSAQKLQAQVGPEAQAVLDEVVQRLHPDHPRLPEPVDLARLTAPGHPDLGKKLLTNTTWHAVRYLDVEAVDAVGDVQGHPDAPDFVGQQQEYRSQDPATRRVDTRYAEQLREVVDSFDRDDVRQLAEDLSGQYGPYQVEFSPERIVGGERFTLHGLIRSGNTEIGYLTRKFSRDEDGNLVVENTIIRIERAEYRGQDFSKALTSELEQYYVRSGVDRIELVSKWQGSNAWARRGFTWSTDLYHLHQSLDVIKDAALRLRAHVGTEAQAVLDEIATRLEVGHPRMPEPIDLAILATAEEPELGRKLLDNTSVHFVKYLPGPAVADPQAPAQNCAYGVADELSARYGRPFRIEVEPTRSGVPARALYEAVGSSSRFATYDQVEASLRRLGDGSSAVLTSRWTGGRSGGHAYLAVNDGGEIYLIDPTTGERTGWPPHWGQGAVDRTAVGYLDANGDAVNPLHDVPLRLGTADSVGNVKGLPAEPPTPAHVADEALGQRVLPDPGTAVENARVNATWWKGLNADQRQALIATYPVQVGNAEGVPPLARHEANTRVLHDWLEYRDGLQAKLNSDIRLGFEKKLELLRINSIEAALERGAAAAQRAGVDGPYLLRLDTGAFHGAGMAVVSFGVDPYLAESVVWNIPGRGMTIQELGPGMGTALNHATSALLEDPTASVASMTWIGYDTMLDDGGETGGDALFNDIRAFNAGRTAWSEGGIRFGDNHVFGHCLGSAVAGHAGVDARLDGEVRTVTLYGSPGLGPMNHAGEFGPGVDVYVATASTDSFTQHGGTTPGSRGDFRGGYGVDPAMDFFGAQRVTSEFPLTVMTKGGDYDIHNFYSTFVDKDAGVRNESLANFGRVIVGHIEHIQLEGHRTLVTNPDQTTKVLDPAAMRSVRLDDVAPPVADPADNCAYGVADVLSQRYGREFRITAQVTSTGVAARSLFEAVGSGAHFASYAEVAQRLRELGPGSSAVLASRWAGMRQGGHAYLAVNDGGEIYLVDRRTGERAGWPPHWGQVAVDRTAVGFLDADGNAVDPLADVPLQLAAAEAVGDVRGLPRDPDYLRRQQRYRSENRTTRVVDTRYADPLAELVDNPDPQRGQQLAEDLSGMYGPYRVEFEAEAVPGSDQVALAGVILHGNRDIGSLDRVFHRDDDGNLVVHHGLMAITDPRHRGQGFSKALSAELERFYVRSGVDRIELTSDWQGSNAWARRGFTWGPDLMNLQGALDQIKMRAADMYDGLSAEGQAELDEMLPRLEVDHPRLPEPVDIAILETDAEPNLGRRLLENVSIDMVKYLPADPLAPLGLPQHAPGTLSEGEAIAAFGDGENKLRALNEELMRDGVSAEERARRLSDARNALRSWAYGLMSNREAAEFLLRNTTNPTFDDLVARNAERGLTGDAIYEAIIDTSTHSRMSPGSLTDIETGAVYSQFELGMRALDEQMIRDGVSIEDRARILSGLRSSLRAWTRELMENRPAADWLSAHESAPTFEDLVARYEGKGLSGDHVYQAIIDGATHSHYAAGTLSDEETRTVYTTYELRMRELRDQLLRDGVSAEERARTMYGMRATIRSWTRSLMADRRAAEWLNENEPNPTFDELVERNRAKGRVGDEIYEAIVASSTRSRGSVNADLGIDPDNPPDLPPMRGPHDDRPQDQEEDTT</sequence>
<feature type="region of interest" description="Disordered" evidence="1">
    <location>
        <begin position="3606"/>
        <end position="3631"/>
    </location>
</feature>
<dbReference type="PROSITE" id="PS51186">
    <property type="entry name" value="GNAT"/>
    <property type="match status" value="2"/>
</dbReference>
<dbReference type="SUPFAM" id="SSF51695">
    <property type="entry name" value="PLC-like phosphodiesterases"/>
    <property type="match status" value="1"/>
</dbReference>
<feature type="compositionally biased region" description="Polar residues" evidence="1">
    <location>
        <begin position="349"/>
        <end position="360"/>
    </location>
</feature>
<keyword evidence="5" id="KW-1185">Reference proteome</keyword>
<feature type="compositionally biased region" description="Pro residues" evidence="1">
    <location>
        <begin position="555"/>
        <end position="567"/>
    </location>
</feature>
<dbReference type="Pfam" id="PF25547">
    <property type="entry name" value="WXG100_2"/>
    <property type="match status" value="1"/>
</dbReference>
<dbReference type="InterPro" id="IPR016181">
    <property type="entry name" value="Acyl_CoA_acyltransferase"/>
</dbReference>
<feature type="compositionally biased region" description="Low complexity" evidence="1">
    <location>
        <begin position="568"/>
        <end position="581"/>
    </location>
</feature>
<dbReference type="InterPro" id="IPR010427">
    <property type="entry name" value="DUF1023"/>
</dbReference>
<feature type="compositionally biased region" description="Acidic residues" evidence="1">
    <location>
        <begin position="400"/>
        <end position="423"/>
    </location>
</feature>
<evidence type="ECO:0000259" key="2">
    <source>
        <dbReference type="PROSITE" id="PS51186"/>
    </source>
</evidence>
<dbReference type="Gene3D" id="3.20.20.190">
    <property type="entry name" value="Phosphatidylinositol (PI) phosphodiesterase"/>
    <property type="match status" value="1"/>
</dbReference>
<feature type="compositionally biased region" description="Basic and acidic residues" evidence="1">
    <location>
        <begin position="5136"/>
        <end position="5149"/>
    </location>
</feature>
<comment type="caution">
    <text evidence="4">The sequence shown here is derived from an EMBL/GenBank/DDBJ whole genome shotgun (WGS) entry which is preliminary data.</text>
</comment>
<accession>A0ABR4YMU2</accession>
<dbReference type="CDD" id="cd04301">
    <property type="entry name" value="NAT_SF"/>
    <property type="match status" value="1"/>
</dbReference>
<dbReference type="InterPro" id="IPR000182">
    <property type="entry name" value="GNAT_dom"/>
</dbReference>
<dbReference type="Proteomes" id="UP000031004">
    <property type="component" value="Unassembled WGS sequence"/>
</dbReference>
<dbReference type="EMBL" id="JTLZ01000012">
    <property type="protein sequence ID" value="KHO19909.1"/>
    <property type="molecule type" value="Genomic_DNA"/>
</dbReference>
<feature type="region of interest" description="Disordered" evidence="1">
    <location>
        <begin position="290"/>
        <end position="655"/>
    </location>
</feature>
<protein>
    <recommendedName>
        <fullName evidence="6">GP-PDE domain-containing protein</fullName>
    </recommendedName>
</protein>
<dbReference type="PANTHER" id="PTHR46211:SF13">
    <property type="entry name" value="GLYCEROPHOSPHODIESTER PHOSPHODIESTERASE 1-RELATED"/>
    <property type="match status" value="1"/>
</dbReference>
<evidence type="ECO:0000313" key="4">
    <source>
        <dbReference type="EMBL" id="KHO19909.1"/>
    </source>
</evidence>
<dbReference type="PROSITE" id="PS51704">
    <property type="entry name" value="GP_PDE"/>
    <property type="match status" value="1"/>
</dbReference>
<dbReference type="Pfam" id="PF03009">
    <property type="entry name" value="GDPD"/>
    <property type="match status" value="1"/>
</dbReference>
<feature type="region of interest" description="Disordered" evidence="1">
    <location>
        <begin position="2999"/>
        <end position="3023"/>
    </location>
</feature>
<dbReference type="PANTHER" id="PTHR46211">
    <property type="entry name" value="GLYCEROPHOSPHORYL DIESTER PHOSPHODIESTERASE"/>
    <property type="match status" value="1"/>
</dbReference>
<feature type="compositionally biased region" description="Polar residues" evidence="1">
    <location>
        <begin position="375"/>
        <end position="390"/>
    </location>
</feature>
<feature type="region of interest" description="Disordered" evidence="1">
    <location>
        <begin position="5136"/>
        <end position="5163"/>
    </location>
</feature>
<feature type="domain" description="N-acetyltransferase" evidence="2">
    <location>
        <begin position="5405"/>
        <end position="5548"/>
    </location>
</feature>
<feature type="compositionally biased region" description="Polar residues" evidence="1">
    <location>
        <begin position="301"/>
        <end position="310"/>
    </location>
</feature>
<name>A0ABR4YMU2_9MYCO</name>
<feature type="region of interest" description="Disordered" evidence="1">
    <location>
        <begin position="1591"/>
        <end position="1623"/>
    </location>
</feature>
<dbReference type="Pfam" id="PF15644">
    <property type="entry name" value="Gln_amidase"/>
    <property type="match status" value="3"/>
</dbReference>
<dbReference type="PROSITE" id="PS50007">
    <property type="entry name" value="PIPLC_X_DOMAIN"/>
    <property type="match status" value="1"/>
</dbReference>
<evidence type="ECO:0000256" key="1">
    <source>
        <dbReference type="SAM" id="MobiDB-lite"/>
    </source>
</evidence>
<dbReference type="InterPro" id="IPR057746">
    <property type="entry name" value="CpnT-like_N"/>
</dbReference>
<feature type="region of interest" description="Disordered" evidence="1">
    <location>
        <begin position="3170"/>
        <end position="3189"/>
    </location>
</feature>
<gene>
    <name evidence="4" type="ORF">QQ44_25055</name>
</gene>
<feature type="region of interest" description="Disordered" evidence="1">
    <location>
        <begin position="2428"/>
        <end position="2448"/>
    </location>
</feature>
<reference evidence="4 5" key="1">
    <citation type="submission" date="2014-11" db="EMBL/GenBank/DDBJ databases">
        <title>Mycobacterium setense Manresensis Genome.</title>
        <authorList>
            <person name="Rech G."/>
            <person name="Sumoy L."/>
        </authorList>
    </citation>
    <scope>NUCLEOTIDE SEQUENCE [LARGE SCALE GENOMIC DNA]</scope>
    <source>
        <strain evidence="4 5">Manresensis</strain>
    </source>
</reference>
<dbReference type="InterPro" id="IPR030395">
    <property type="entry name" value="GP_PDE_dom"/>
</dbReference>
<evidence type="ECO:0008006" key="6">
    <source>
        <dbReference type="Google" id="ProtNLM"/>
    </source>
</evidence>
<dbReference type="InterPro" id="IPR028908">
    <property type="entry name" value="Tox-PL_dom"/>
</dbReference>
<dbReference type="InterPro" id="IPR017946">
    <property type="entry name" value="PLC-like_Pdiesterase_TIM-brl"/>
</dbReference>